<dbReference type="InParanoid" id="B0XLN8"/>
<sequence>MASLSIPKAPKKRSNQSQTRHALLDLRRQAIQLERQRQVLYELVQQLERSPSEKAFAVQEGAIELLKELRHSPDPAIVDSARLGLTLLGALLGRLSAAKIDEILSKHSRKVAFIAKVSWQLLLTLTGAAPASTHTILSDLLPPGRYFRFNPYLTEFLSMVEVRPEKIAQLERDTNEYFKRNEDKFELVAELLTRKRNIVHQTYDALRDAFR</sequence>
<dbReference type="AlphaFoldDB" id="B0XLN8"/>
<dbReference type="KEGG" id="cqu:CpipJ_CPIJ020182"/>
<dbReference type="GO" id="GO:0016020">
    <property type="term" value="C:membrane"/>
    <property type="evidence" value="ECO:0007669"/>
    <property type="project" value="TreeGrafter"/>
</dbReference>
<gene>
    <name evidence="5" type="primary">6054686</name>
    <name evidence="4" type="ORF">CpipJ_CPIJ020182</name>
</gene>
<evidence type="ECO:0000256" key="1">
    <source>
        <dbReference type="ARBA" id="ARBA00022801"/>
    </source>
</evidence>
<keyword evidence="2" id="KW-0442">Lipid degradation</keyword>
<evidence type="ECO:0000313" key="6">
    <source>
        <dbReference type="Proteomes" id="UP000002320"/>
    </source>
</evidence>
<name>B0XLN8_CULQU</name>
<dbReference type="OrthoDB" id="10021675at2759"/>
<evidence type="ECO:0000313" key="5">
    <source>
        <dbReference type="EnsemblMetazoa" id="CPIJ020182-PA"/>
    </source>
</evidence>
<protein>
    <submittedName>
        <fullName evidence="4 5">Uncharacterized protein</fullName>
    </submittedName>
</protein>
<dbReference type="Proteomes" id="UP000002320">
    <property type="component" value="Unassembled WGS sequence"/>
</dbReference>
<dbReference type="PANTHER" id="PTHR24185:SF1">
    <property type="entry name" value="CALCIUM-INDEPENDENT PHOSPHOLIPASE A2-GAMMA"/>
    <property type="match status" value="1"/>
</dbReference>
<dbReference type="GO" id="GO:0019369">
    <property type="term" value="P:arachidonate metabolic process"/>
    <property type="evidence" value="ECO:0007669"/>
    <property type="project" value="TreeGrafter"/>
</dbReference>
<accession>B0XLN8</accession>
<keyword evidence="1" id="KW-0378">Hydrolase</keyword>
<keyword evidence="2" id="KW-0443">Lipid metabolism</keyword>
<organism>
    <name type="scientific">Culex quinquefasciatus</name>
    <name type="common">Southern house mosquito</name>
    <name type="synonym">Culex pungens</name>
    <dbReference type="NCBI Taxonomy" id="7176"/>
    <lineage>
        <taxon>Eukaryota</taxon>
        <taxon>Metazoa</taxon>
        <taxon>Ecdysozoa</taxon>
        <taxon>Arthropoda</taxon>
        <taxon>Hexapoda</taxon>
        <taxon>Insecta</taxon>
        <taxon>Pterygota</taxon>
        <taxon>Neoptera</taxon>
        <taxon>Endopterygota</taxon>
        <taxon>Diptera</taxon>
        <taxon>Nematocera</taxon>
        <taxon>Culicoidea</taxon>
        <taxon>Culicidae</taxon>
        <taxon>Culicinae</taxon>
        <taxon>Culicini</taxon>
        <taxon>Culex</taxon>
        <taxon>Culex</taxon>
    </lineage>
</organism>
<proteinExistence type="predicted"/>
<dbReference type="EMBL" id="DS234595">
    <property type="protein sequence ID" value="EDS34523.1"/>
    <property type="molecule type" value="Genomic_DNA"/>
</dbReference>
<dbReference type="Gene3D" id="3.40.1090.10">
    <property type="entry name" value="Cytosolic phospholipase A2 catalytic domain"/>
    <property type="match status" value="1"/>
</dbReference>
<dbReference type="HOGENOM" id="CLU_1305943_0_0_1"/>
<keyword evidence="6" id="KW-1185">Reference proteome</keyword>
<dbReference type="VEuPathDB" id="VectorBase:CPIJ020182"/>
<evidence type="ECO:0000256" key="3">
    <source>
        <dbReference type="SAM" id="Coils"/>
    </source>
</evidence>
<dbReference type="GO" id="GO:0016042">
    <property type="term" value="P:lipid catabolic process"/>
    <property type="evidence" value="ECO:0007669"/>
    <property type="project" value="UniProtKB-KW"/>
</dbReference>
<dbReference type="STRING" id="7176.B0XLN8"/>
<evidence type="ECO:0000256" key="2">
    <source>
        <dbReference type="ARBA" id="ARBA00022963"/>
    </source>
</evidence>
<evidence type="ECO:0000313" key="4">
    <source>
        <dbReference type="EMBL" id="EDS34523.1"/>
    </source>
</evidence>
<reference evidence="4" key="1">
    <citation type="submission" date="2007-03" db="EMBL/GenBank/DDBJ databases">
        <title>Annotation of Culex pipiens quinquefasciatus.</title>
        <authorList>
            <consortium name="The Broad Institute Genome Sequencing Platform"/>
            <person name="Atkinson P.W."/>
            <person name="Hemingway J."/>
            <person name="Christensen B.M."/>
            <person name="Higgs S."/>
            <person name="Kodira C."/>
            <person name="Hannick L."/>
            <person name="Megy K."/>
            <person name="O'Leary S."/>
            <person name="Pearson M."/>
            <person name="Haas B.J."/>
            <person name="Mauceli E."/>
            <person name="Wortman J.R."/>
            <person name="Lee N.H."/>
            <person name="Guigo R."/>
            <person name="Stanke M."/>
            <person name="Alvarado L."/>
            <person name="Amedeo P."/>
            <person name="Antoine C.H."/>
            <person name="Arensburger P."/>
            <person name="Bidwell S.L."/>
            <person name="Crawford M."/>
            <person name="Camaro F."/>
            <person name="Devon K."/>
            <person name="Engels R."/>
            <person name="Hammond M."/>
            <person name="Howarth C."/>
            <person name="Koehrsen M."/>
            <person name="Lawson D."/>
            <person name="Montgomery P."/>
            <person name="Nene V."/>
            <person name="Nusbaum C."/>
            <person name="Puiu D."/>
            <person name="Romero-Severson J."/>
            <person name="Severson D.W."/>
            <person name="Shumway M."/>
            <person name="Sisk P."/>
            <person name="Stolte C."/>
            <person name="Zeng Q."/>
            <person name="Eisenstadt E."/>
            <person name="Fraser-Liggett C."/>
            <person name="Strausberg R."/>
            <person name="Galagan J."/>
            <person name="Birren B."/>
            <person name="Collins F.H."/>
        </authorList>
    </citation>
    <scope>NUCLEOTIDE SEQUENCE [LARGE SCALE GENOMIC DNA]</scope>
    <source>
        <strain evidence="4">JHB</strain>
    </source>
</reference>
<dbReference type="PANTHER" id="PTHR24185">
    <property type="entry name" value="CALCIUM-INDEPENDENT PHOSPHOLIPASE A2-GAMMA"/>
    <property type="match status" value="1"/>
</dbReference>
<dbReference type="GO" id="GO:0047499">
    <property type="term" value="F:calcium-independent phospholipase A2 activity"/>
    <property type="evidence" value="ECO:0007669"/>
    <property type="project" value="TreeGrafter"/>
</dbReference>
<dbReference type="VEuPathDB" id="VectorBase:CQUJHB018320"/>
<feature type="coiled-coil region" evidence="3">
    <location>
        <begin position="23"/>
        <end position="50"/>
    </location>
</feature>
<dbReference type="eggNOG" id="KOG4231">
    <property type="taxonomic scope" value="Eukaryota"/>
</dbReference>
<keyword evidence="3" id="KW-0175">Coiled coil</keyword>
<reference evidence="5" key="2">
    <citation type="submission" date="2021-02" db="UniProtKB">
        <authorList>
            <consortium name="EnsemblMetazoa"/>
        </authorList>
    </citation>
    <scope>IDENTIFICATION</scope>
    <source>
        <strain evidence="5">JHB</strain>
    </source>
</reference>
<dbReference type="EnsemblMetazoa" id="CPIJ020182-RA">
    <property type="protein sequence ID" value="CPIJ020182-PA"/>
    <property type="gene ID" value="CPIJ020182"/>
</dbReference>